<keyword evidence="3" id="KW-1185">Reference proteome</keyword>
<evidence type="ECO:0000256" key="1">
    <source>
        <dbReference type="SAM" id="MobiDB-lite"/>
    </source>
</evidence>
<dbReference type="Proteomes" id="UP001066276">
    <property type="component" value="Chromosome 12"/>
</dbReference>
<protein>
    <submittedName>
        <fullName evidence="2">Uncharacterized protein</fullName>
    </submittedName>
</protein>
<evidence type="ECO:0000313" key="3">
    <source>
        <dbReference type="Proteomes" id="UP001066276"/>
    </source>
</evidence>
<name>A0AAV7KTY7_PLEWA</name>
<gene>
    <name evidence="2" type="ORF">NDU88_003102</name>
</gene>
<feature type="compositionally biased region" description="Low complexity" evidence="1">
    <location>
        <begin position="1"/>
        <end position="15"/>
    </location>
</feature>
<comment type="caution">
    <text evidence="2">The sequence shown here is derived from an EMBL/GenBank/DDBJ whole genome shotgun (WGS) entry which is preliminary data.</text>
</comment>
<sequence length="103" mass="10784">MEVRSPSHSLPRPSSQGFDLHSLRVPSDGSRASLTAPLDQGVALLGLDLPRLKSCSSYLHTGAATAILFMELQLLAVHRALSLSPRGPQTAAAASRVSLMAPA</sequence>
<organism evidence="2 3">
    <name type="scientific">Pleurodeles waltl</name>
    <name type="common">Iberian ribbed newt</name>
    <dbReference type="NCBI Taxonomy" id="8319"/>
    <lineage>
        <taxon>Eukaryota</taxon>
        <taxon>Metazoa</taxon>
        <taxon>Chordata</taxon>
        <taxon>Craniata</taxon>
        <taxon>Vertebrata</taxon>
        <taxon>Euteleostomi</taxon>
        <taxon>Amphibia</taxon>
        <taxon>Batrachia</taxon>
        <taxon>Caudata</taxon>
        <taxon>Salamandroidea</taxon>
        <taxon>Salamandridae</taxon>
        <taxon>Pleurodelinae</taxon>
        <taxon>Pleurodeles</taxon>
    </lineage>
</organism>
<proteinExistence type="predicted"/>
<dbReference type="EMBL" id="JANPWB010000016">
    <property type="protein sequence ID" value="KAJ1082941.1"/>
    <property type="molecule type" value="Genomic_DNA"/>
</dbReference>
<evidence type="ECO:0000313" key="2">
    <source>
        <dbReference type="EMBL" id="KAJ1082941.1"/>
    </source>
</evidence>
<reference evidence="2" key="1">
    <citation type="journal article" date="2022" name="bioRxiv">
        <title>Sequencing and chromosome-scale assembly of the giantPleurodeles waltlgenome.</title>
        <authorList>
            <person name="Brown T."/>
            <person name="Elewa A."/>
            <person name="Iarovenko S."/>
            <person name="Subramanian E."/>
            <person name="Araus A.J."/>
            <person name="Petzold A."/>
            <person name="Susuki M."/>
            <person name="Suzuki K.-i.T."/>
            <person name="Hayashi T."/>
            <person name="Toyoda A."/>
            <person name="Oliveira C."/>
            <person name="Osipova E."/>
            <person name="Leigh N.D."/>
            <person name="Simon A."/>
            <person name="Yun M.H."/>
        </authorList>
    </citation>
    <scope>NUCLEOTIDE SEQUENCE</scope>
    <source>
        <strain evidence="2">20211129_DDA</strain>
        <tissue evidence="2">Liver</tissue>
    </source>
</reference>
<dbReference type="AlphaFoldDB" id="A0AAV7KTY7"/>
<accession>A0AAV7KTY7</accession>
<feature type="region of interest" description="Disordered" evidence="1">
    <location>
        <begin position="1"/>
        <end position="22"/>
    </location>
</feature>